<sequence>MRRVLFAARSAVALHRLLDVVPVFAGDARIARCFTLVPGSDFGVDALAVVDALGGRVVPWEEACAGAYDLVVSASPKGELALLSGPHVLLPHGAGFSKTIRAEGSADSASGLDPVYLRRAPIALHAMAHPDQVARLRAAGTGAASRARVVGDPTLDRLLASRPLRDRYRAALGTGSRRLLVLTSTWGPESLLHRRPDLPAELAAELPYDEYQLALVVHPNEHSRLGAYDLAERLAPAFDAGLVLAAPREEWAAVLVAADALVTDHGSTALYFAGSAADDRPVVGVGSGGPELIPGSPMDELLRSVPVLGRGQEIRRALDAYRPGAARHAAEAAFAFPGRALERLRAELYGLLGLTPAAATSPRLLPSPAPARRMPAAFDVHAGLIPDGVRVARHPVGLAPAGHHLAVEYGAAGEQVTLSAGVLYRRPLPSGAGWTSGGWTRHALDSYPGCRTAGVVQPCGDGVLRFRGRELPYAVRIEARVEADGRVSAVDPAVAVSAAHVWVAGHRDWDGGRVVFNCLVGEREFRVRLREATEGEAGAAV</sequence>
<evidence type="ECO:0000313" key="1">
    <source>
        <dbReference type="EMBL" id="QNP71068.1"/>
    </source>
</evidence>
<keyword evidence="1" id="KW-0396">Initiation factor</keyword>
<keyword evidence="1" id="KW-0648">Protein biosynthesis</keyword>
<accession>A0A7H0IE52</accession>
<dbReference type="GO" id="GO:0003743">
    <property type="term" value="F:translation initiation factor activity"/>
    <property type="evidence" value="ECO:0007669"/>
    <property type="project" value="UniProtKB-KW"/>
</dbReference>
<organism evidence="1 2">
    <name type="scientific">Streptomyces roseirectus</name>
    <dbReference type="NCBI Taxonomy" id="2768066"/>
    <lineage>
        <taxon>Bacteria</taxon>
        <taxon>Bacillati</taxon>
        <taxon>Actinomycetota</taxon>
        <taxon>Actinomycetes</taxon>
        <taxon>Kitasatosporales</taxon>
        <taxon>Streptomycetaceae</taxon>
        <taxon>Streptomyces</taxon>
    </lineage>
</organism>
<dbReference type="SUPFAM" id="SSF53756">
    <property type="entry name" value="UDP-Glycosyltransferase/glycogen phosphorylase"/>
    <property type="match status" value="1"/>
</dbReference>
<protein>
    <submittedName>
        <fullName evidence="1">Translation initiation factor 2</fullName>
    </submittedName>
</protein>
<name>A0A7H0IE52_9ACTN</name>
<evidence type="ECO:0000313" key="2">
    <source>
        <dbReference type="Proteomes" id="UP000516052"/>
    </source>
</evidence>
<dbReference type="Proteomes" id="UP000516052">
    <property type="component" value="Chromosome"/>
</dbReference>
<dbReference type="AlphaFoldDB" id="A0A7H0IE52"/>
<reference evidence="1 2" key="1">
    <citation type="submission" date="2020-08" db="EMBL/GenBank/DDBJ databases">
        <title>A novel species.</title>
        <authorList>
            <person name="Gao J."/>
        </authorList>
    </citation>
    <scope>NUCLEOTIDE SEQUENCE [LARGE SCALE GENOMIC DNA]</scope>
    <source>
        <strain evidence="1 2">CRXT-G-22</strain>
    </source>
</reference>
<dbReference type="KEGG" id="sroi:IAG44_17585"/>
<gene>
    <name evidence="1" type="ORF">IAG44_17585</name>
</gene>
<dbReference type="EMBL" id="CP060828">
    <property type="protein sequence ID" value="QNP71068.1"/>
    <property type="molecule type" value="Genomic_DNA"/>
</dbReference>
<keyword evidence="2" id="KW-1185">Reference proteome</keyword>
<dbReference type="RefSeq" id="WP_187748043.1">
    <property type="nucleotide sequence ID" value="NZ_CP060828.1"/>
</dbReference>
<proteinExistence type="predicted"/>